<dbReference type="RefSeq" id="WP_064307032.1">
    <property type="nucleotide sequence ID" value="NZ_LWCR01000003.1"/>
</dbReference>
<dbReference type="Proteomes" id="UP000078356">
    <property type="component" value="Unassembled WGS sequence"/>
</dbReference>
<evidence type="ECO:0000313" key="1">
    <source>
        <dbReference type="EMBL" id="OAN31822.1"/>
    </source>
</evidence>
<organism evidence="1 2">
    <name type="scientific">Pseudomonas oryzihabitans</name>
    <dbReference type="NCBI Taxonomy" id="47885"/>
    <lineage>
        <taxon>Bacteria</taxon>
        <taxon>Pseudomonadati</taxon>
        <taxon>Pseudomonadota</taxon>
        <taxon>Gammaproteobacteria</taxon>
        <taxon>Pseudomonadales</taxon>
        <taxon>Pseudomonadaceae</taxon>
        <taxon>Pseudomonas</taxon>
    </lineage>
</organism>
<dbReference type="AlphaFoldDB" id="A0A178LNB6"/>
<proteinExistence type="predicted"/>
<reference evidence="1 2" key="1">
    <citation type="submission" date="2016-04" db="EMBL/GenBank/DDBJ databases">
        <title>Draft Genome Sequences of Staphylococcus capitis Strain H36, S. capitis Strain H65, S. cohnii Strain H62, S. hominis Strain H69, Mycobacterium iranicum Strain H39, Plantibacter sp. Strain H53, Pseudomonas oryzihabitans Strain H72, and Microbacterium sp. Strain H83, isolated from residential settings.</title>
        <authorList>
            <person name="Lymperopoulou D."/>
            <person name="Adams R.I."/>
            <person name="Lindow S."/>
            <person name="Coil D.A."/>
            <person name="Jospin G."/>
            <person name="Eisen J.A."/>
        </authorList>
    </citation>
    <scope>NUCLEOTIDE SEQUENCE [LARGE SCALE GENOMIC DNA]</scope>
    <source>
        <strain evidence="1 2">H72</strain>
    </source>
</reference>
<name>A0A178LNB6_9PSED</name>
<evidence type="ECO:0000313" key="2">
    <source>
        <dbReference type="Proteomes" id="UP000078356"/>
    </source>
</evidence>
<protein>
    <submittedName>
        <fullName evidence="1">Uncharacterized protein</fullName>
    </submittedName>
</protein>
<comment type="caution">
    <text evidence="1">The sequence shown here is derived from an EMBL/GenBank/DDBJ whole genome shotgun (WGS) entry which is preliminary data.</text>
</comment>
<accession>A0A178LNB6</accession>
<gene>
    <name evidence="1" type="ORF">A4V15_12250</name>
</gene>
<sequence length="163" mass="18092">MITATPVGCLLETAQEWIESKDSALYRFFDISTEDGKWLLTAAEADIERLACLPASVFKISLVHGDGGSAPRAMLNSYSVSLVTNVLSEIREDLRTSELESRIFWGLSEKDAGWLKESSFSQRNQIAALGRVKFTARDGLVRESAGERSDTLQLLLRVMNPSY</sequence>
<dbReference type="EMBL" id="LWCR01000003">
    <property type="protein sequence ID" value="OAN31822.1"/>
    <property type="molecule type" value="Genomic_DNA"/>
</dbReference>